<dbReference type="NCBIfam" id="NF001452">
    <property type="entry name" value="PRK00311.1"/>
    <property type="match status" value="1"/>
</dbReference>
<reference evidence="5" key="1">
    <citation type="submission" date="2020-05" db="EMBL/GenBank/DDBJ databases">
        <authorList>
            <person name="Chiriac C."/>
            <person name="Salcher M."/>
            <person name="Ghai R."/>
            <person name="Kavagutti S V."/>
        </authorList>
    </citation>
    <scope>NUCLEOTIDE SEQUENCE</scope>
</reference>
<dbReference type="CDD" id="cd06557">
    <property type="entry name" value="KPHMT-like"/>
    <property type="match status" value="1"/>
</dbReference>
<dbReference type="PANTHER" id="PTHR20881">
    <property type="entry name" value="3-METHYL-2-OXOBUTANOATE HYDROXYMETHYLTRANSFERASE"/>
    <property type="match status" value="1"/>
</dbReference>
<dbReference type="Gene3D" id="3.20.20.60">
    <property type="entry name" value="Phosphoenolpyruvate-binding domains"/>
    <property type="match status" value="1"/>
</dbReference>
<dbReference type="GO" id="GO:0000287">
    <property type="term" value="F:magnesium ion binding"/>
    <property type="evidence" value="ECO:0007669"/>
    <property type="project" value="TreeGrafter"/>
</dbReference>
<dbReference type="PANTHER" id="PTHR20881:SF0">
    <property type="entry name" value="3-METHYL-2-OXOBUTANOATE HYDROXYMETHYLTRANSFERASE"/>
    <property type="match status" value="1"/>
</dbReference>
<dbReference type="GO" id="GO:0003864">
    <property type="term" value="F:3-methyl-2-oxobutanoate hydroxymethyltransferase activity"/>
    <property type="evidence" value="ECO:0007669"/>
    <property type="project" value="UniProtKB-EC"/>
</dbReference>
<dbReference type="SUPFAM" id="SSF51621">
    <property type="entry name" value="Phosphoenolpyruvate/pyruvate domain"/>
    <property type="match status" value="1"/>
</dbReference>
<gene>
    <name evidence="5" type="ORF">UFOPK1856_00415</name>
    <name evidence="6" type="ORF">UFOPK3217_00696</name>
</gene>
<dbReference type="AlphaFoldDB" id="A0A6J6HD49"/>
<dbReference type="Pfam" id="PF02548">
    <property type="entry name" value="Pantoate_transf"/>
    <property type="match status" value="1"/>
</dbReference>
<dbReference type="PIRSF" id="PIRSF000388">
    <property type="entry name" value="Pantoate_hydroxy_MeTrfase"/>
    <property type="match status" value="1"/>
</dbReference>
<evidence type="ECO:0000313" key="6">
    <source>
        <dbReference type="EMBL" id="CAB4829367.1"/>
    </source>
</evidence>
<protein>
    <recommendedName>
        <fullName evidence="3">3-methyl-2-oxobutanoate hydroxymethyltransferase</fullName>
        <ecNumber evidence="3">2.1.2.11</ecNumber>
    </recommendedName>
</protein>
<dbReference type="NCBIfam" id="TIGR00222">
    <property type="entry name" value="panB"/>
    <property type="match status" value="1"/>
</dbReference>
<comment type="similarity">
    <text evidence="2">Belongs to the PanB family.</text>
</comment>
<organism evidence="5">
    <name type="scientific">freshwater metagenome</name>
    <dbReference type="NCBI Taxonomy" id="449393"/>
    <lineage>
        <taxon>unclassified sequences</taxon>
        <taxon>metagenomes</taxon>
        <taxon>ecological metagenomes</taxon>
    </lineage>
</organism>
<dbReference type="EC" id="2.1.2.11" evidence="3"/>
<evidence type="ECO:0000256" key="4">
    <source>
        <dbReference type="ARBA" id="ARBA00022679"/>
    </source>
</evidence>
<evidence type="ECO:0000313" key="5">
    <source>
        <dbReference type="EMBL" id="CAB4610830.1"/>
    </source>
</evidence>
<comment type="pathway">
    <text evidence="1">Cofactor biosynthesis; (R)-pantothenate biosynthesis; (R)-pantoate from 3-methyl-2-oxobutanoate: step 1/2.</text>
</comment>
<dbReference type="GO" id="GO:0015940">
    <property type="term" value="P:pantothenate biosynthetic process"/>
    <property type="evidence" value="ECO:0007669"/>
    <property type="project" value="InterPro"/>
</dbReference>
<evidence type="ECO:0000256" key="3">
    <source>
        <dbReference type="ARBA" id="ARBA00012618"/>
    </source>
</evidence>
<dbReference type="InterPro" id="IPR003700">
    <property type="entry name" value="Pantoate_hydroxy_MeTrfase"/>
</dbReference>
<sequence>MSTSTTLYGGASHRRVTILDLRAAKERGEKWAMLTSYEQMTASIFDEAGIPVLLVGDSAGNNFLGEENTIPVTVDDLIPLTRAVVRGSNRALVIADLPFGSYEASAELALATSTRFFKEAGAMGVKLEGAHLATVEKLTSVGIPVMGHLGLTPQSLHQLGGYRVQGRDDADVIFDAALALEKAGAFAIVLELVPAELAARITAALSIPTIGIGAGSACDAQVLVWTDMAGLTANPPKLAKAYRNLRKELFDASQEFALEVRSGSFPSEKETFH</sequence>
<dbReference type="EMBL" id="CAEZUV010000041">
    <property type="protein sequence ID" value="CAB4610830.1"/>
    <property type="molecule type" value="Genomic_DNA"/>
</dbReference>
<dbReference type="HAMAP" id="MF_00156">
    <property type="entry name" value="PanB"/>
    <property type="match status" value="1"/>
</dbReference>
<evidence type="ECO:0000256" key="2">
    <source>
        <dbReference type="ARBA" id="ARBA00008676"/>
    </source>
</evidence>
<dbReference type="InterPro" id="IPR015813">
    <property type="entry name" value="Pyrv/PenolPyrv_kinase-like_dom"/>
</dbReference>
<dbReference type="GO" id="GO:0005737">
    <property type="term" value="C:cytoplasm"/>
    <property type="evidence" value="ECO:0007669"/>
    <property type="project" value="TreeGrafter"/>
</dbReference>
<keyword evidence="4" id="KW-0808">Transferase</keyword>
<accession>A0A6J6HD49</accession>
<dbReference type="InterPro" id="IPR040442">
    <property type="entry name" value="Pyrv_kinase-like_dom_sf"/>
</dbReference>
<proteinExistence type="inferred from homology"/>
<dbReference type="FunFam" id="3.20.20.60:FF:000003">
    <property type="entry name" value="3-methyl-2-oxobutanoate hydroxymethyltransferase"/>
    <property type="match status" value="1"/>
</dbReference>
<dbReference type="EMBL" id="CAFABJ010000091">
    <property type="protein sequence ID" value="CAB4829367.1"/>
    <property type="molecule type" value="Genomic_DNA"/>
</dbReference>
<evidence type="ECO:0000256" key="1">
    <source>
        <dbReference type="ARBA" id="ARBA00005033"/>
    </source>
</evidence>
<name>A0A6J6HD49_9ZZZZ</name>